<keyword evidence="3" id="KW-0503">Monooxygenase</keyword>
<evidence type="ECO:0000256" key="1">
    <source>
        <dbReference type="ARBA" id="ARBA00010617"/>
    </source>
</evidence>
<dbReference type="AlphaFoldDB" id="A0A319E1G5"/>
<keyword evidence="4" id="KW-0408">Iron</keyword>
<dbReference type="CDD" id="cd11051">
    <property type="entry name" value="CYP59-like"/>
    <property type="match status" value="1"/>
</dbReference>
<comment type="cofactor">
    <cofactor evidence="4">
        <name>heme</name>
        <dbReference type="ChEBI" id="CHEBI:30413"/>
    </cofactor>
</comment>
<feature type="chain" id="PRO_5016312698" evidence="5">
    <location>
        <begin position="17"/>
        <end position="564"/>
    </location>
</feature>
<dbReference type="InterPro" id="IPR036396">
    <property type="entry name" value="Cyt_P450_sf"/>
</dbReference>
<name>A0A319E1G5_ASPSB</name>
<dbReference type="InterPro" id="IPR050121">
    <property type="entry name" value="Cytochrome_P450_monoxygenase"/>
</dbReference>
<evidence type="ECO:0000256" key="4">
    <source>
        <dbReference type="PIRSR" id="PIRSR602401-1"/>
    </source>
</evidence>
<organism evidence="6 7">
    <name type="scientific">Aspergillus sclerotiicarbonarius (strain CBS 121057 / IBT 28362)</name>
    <dbReference type="NCBI Taxonomy" id="1448318"/>
    <lineage>
        <taxon>Eukaryota</taxon>
        <taxon>Fungi</taxon>
        <taxon>Dikarya</taxon>
        <taxon>Ascomycota</taxon>
        <taxon>Pezizomycotina</taxon>
        <taxon>Eurotiomycetes</taxon>
        <taxon>Eurotiomycetidae</taxon>
        <taxon>Eurotiales</taxon>
        <taxon>Aspergillaceae</taxon>
        <taxon>Aspergillus</taxon>
        <taxon>Aspergillus subgen. Circumdati</taxon>
    </lineage>
</organism>
<feature type="binding site" description="axial binding residue" evidence="4">
    <location>
        <position position="484"/>
    </location>
    <ligand>
        <name>heme</name>
        <dbReference type="ChEBI" id="CHEBI:30413"/>
    </ligand>
    <ligandPart>
        <name>Fe</name>
        <dbReference type="ChEBI" id="CHEBI:18248"/>
    </ligandPart>
</feature>
<feature type="signal peptide" evidence="5">
    <location>
        <begin position="1"/>
        <end position="16"/>
    </location>
</feature>
<sequence length="564" mass="63279">MFAQTILLIFLPLLLSYLLHRARHLRFKQYGDWPQLPPSLVWGHMKAINEFIVRGERKSHIDTVFREIQEYLDNPPLVLYDLRPLQHPLCVVGNYEVAEQVSRSSKSFPYSMGKSPGMKALEPLLGPYSIITSEREQWKALRKRFNPGFAPQHLLTLLPCILNKTLRFAEILDGYARSGEEFSLNERCVGLVFDITGAVTMDKDFHAQLDVSKQDELVRLYRELTATYRNDSTIQYDSLNPDVIRQRQVLSRRIDALVTDHIKTKFAELNVQSNERPSRSVLSLSLQDIDHLDDRVLLETCHQLKSFLFAGHDTSSVLLEWAFYELSRTPRALDTLRRELDDIFGPESSPAAVQEKLLAPGGGGLLKKMSYTSAVIKETLRLYPPSGSARYMPPGTGFNVQLPNGKTLCLDGVIIYNCPALVQRDEAVYGPTKDEFLPERWLGDTDTGLGLPMDNLDDKGNGPVAAGRVPASAWRPFERGPRSCIGQELANLEARVILASTARRFDFVKVGLGAVARDSTGAPILDAKGQHKVESELFNTMQVTAKPVDGTMMRVRVAGLSNRA</sequence>
<keyword evidence="4" id="KW-0479">Metal-binding</keyword>
<evidence type="ECO:0000256" key="3">
    <source>
        <dbReference type="ARBA" id="ARBA00023033"/>
    </source>
</evidence>
<dbReference type="InterPro" id="IPR002401">
    <property type="entry name" value="Cyt_P450_E_grp-I"/>
</dbReference>
<comment type="similarity">
    <text evidence="1">Belongs to the cytochrome P450 family.</text>
</comment>
<dbReference type="Proteomes" id="UP000248423">
    <property type="component" value="Unassembled WGS sequence"/>
</dbReference>
<keyword evidence="4" id="KW-0349">Heme</keyword>
<keyword evidence="5" id="KW-0732">Signal</keyword>
<dbReference type="EMBL" id="KZ826382">
    <property type="protein sequence ID" value="PYI03320.1"/>
    <property type="molecule type" value="Genomic_DNA"/>
</dbReference>
<evidence type="ECO:0000256" key="2">
    <source>
        <dbReference type="ARBA" id="ARBA00023002"/>
    </source>
</evidence>
<dbReference type="PRINTS" id="PR00463">
    <property type="entry name" value="EP450I"/>
</dbReference>
<evidence type="ECO:0000313" key="6">
    <source>
        <dbReference type="EMBL" id="PYI03320.1"/>
    </source>
</evidence>
<dbReference type="OrthoDB" id="10029320at2759"/>
<dbReference type="PANTHER" id="PTHR24305">
    <property type="entry name" value="CYTOCHROME P450"/>
    <property type="match status" value="1"/>
</dbReference>
<dbReference type="PANTHER" id="PTHR24305:SF222">
    <property type="entry name" value="CYTOCHROME P450 MONOOXYGENASE STCS"/>
    <property type="match status" value="1"/>
</dbReference>
<accession>A0A319E1G5</accession>
<dbReference type="SUPFAM" id="SSF48264">
    <property type="entry name" value="Cytochrome P450"/>
    <property type="match status" value="1"/>
</dbReference>
<dbReference type="GO" id="GO:0016705">
    <property type="term" value="F:oxidoreductase activity, acting on paired donors, with incorporation or reduction of molecular oxygen"/>
    <property type="evidence" value="ECO:0007669"/>
    <property type="project" value="InterPro"/>
</dbReference>
<keyword evidence="2" id="KW-0560">Oxidoreductase</keyword>
<dbReference type="STRING" id="1448318.A0A319E1G5"/>
<proteinExistence type="inferred from homology"/>
<dbReference type="GO" id="GO:0005506">
    <property type="term" value="F:iron ion binding"/>
    <property type="evidence" value="ECO:0007669"/>
    <property type="project" value="InterPro"/>
</dbReference>
<keyword evidence="7" id="KW-1185">Reference proteome</keyword>
<dbReference type="InterPro" id="IPR001128">
    <property type="entry name" value="Cyt_P450"/>
</dbReference>
<dbReference type="GO" id="GO:0020037">
    <property type="term" value="F:heme binding"/>
    <property type="evidence" value="ECO:0007669"/>
    <property type="project" value="InterPro"/>
</dbReference>
<dbReference type="GO" id="GO:0004497">
    <property type="term" value="F:monooxygenase activity"/>
    <property type="evidence" value="ECO:0007669"/>
    <property type="project" value="UniProtKB-KW"/>
</dbReference>
<gene>
    <name evidence="6" type="ORF">BO78DRAFT_323135</name>
</gene>
<dbReference type="PRINTS" id="PR00385">
    <property type="entry name" value="P450"/>
</dbReference>
<dbReference type="Gene3D" id="1.10.630.10">
    <property type="entry name" value="Cytochrome P450"/>
    <property type="match status" value="1"/>
</dbReference>
<protein>
    <submittedName>
        <fullName evidence="6">Cytochrome P450</fullName>
    </submittedName>
</protein>
<dbReference type="Pfam" id="PF00067">
    <property type="entry name" value="p450"/>
    <property type="match status" value="1"/>
</dbReference>
<dbReference type="VEuPathDB" id="FungiDB:BO78DRAFT_323135"/>
<evidence type="ECO:0000313" key="7">
    <source>
        <dbReference type="Proteomes" id="UP000248423"/>
    </source>
</evidence>
<reference evidence="6 7" key="1">
    <citation type="submission" date="2018-02" db="EMBL/GenBank/DDBJ databases">
        <title>The genomes of Aspergillus section Nigri reveals drivers in fungal speciation.</title>
        <authorList>
            <consortium name="DOE Joint Genome Institute"/>
            <person name="Vesth T.C."/>
            <person name="Nybo J."/>
            <person name="Theobald S."/>
            <person name="Brandl J."/>
            <person name="Frisvad J.C."/>
            <person name="Nielsen K.F."/>
            <person name="Lyhne E.K."/>
            <person name="Kogle M.E."/>
            <person name="Kuo A."/>
            <person name="Riley R."/>
            <person name="Clum A."/>
            <person name="Nolan M."/>
            <person name="Lipzen A."/>
            <person name="Salamov A."/>
            <person name="Henrissat B."/>
            <person name="Wiebenga A."/>
            <person name="De vries R.P."/>
            <person name="Grigoriev I.V."/>
            <person name="Mortensen U.H."/>
            <person name="Andersen M.R."/>
            <person name="Baker S.E."/>
        </authorList>
    </citation>
    <scope>NUCLEOTIDE SEQUENCE [LARGE SCALE GENOMIC DNA]</scope>
    <source>
        <strain evidence="6 7">CBS 121057</strain>
    </source>
</reference>
<evidence type="ECO:0000256" key="5">
    <source>
        <dbReference type="SAM" id="SignalP"/>
    </source>
</evidence>